<name>A0A6V7HS58_9HYME</name>
<protein>
    <submittedName>
        <fullName evidence="2">Uncharacterized protein</fullName>
    </submittedName>
</protein>
<sequence length="88" mass="9809">MTEMDDELSISLVIILVVGGMMITALLVCYACIFRDLCCQRVDRAKRRRAGRRSPGCGSDDIIRARMDAIQLNDITQADSMPTESEKV</sequence>
<dbReference type="AlphaFoldDB" id="A0A6V7HS58"/>
<evidence type="ECO:0000313" key="2">
    <source>
        <dbReference type="EMBL" id="CAD1529422.1"/>
    </source>
</evidence>
<keyword evidence="1" id="KW-1133">Transmembrane helix</keyword>
<proteinExistence type="predicted"/>
<keyword evidence="1" id="KW-0812">Transmembrane</keyword>
<organism evidence="2">
    <name type="scientific">Bracon brevicornis</name>
    <dbReference type="NCBI Taxonomy" id="1563983"/>
    <lineage>
        <taxon>Eukaryota</taxon>
        <taxon>Metazoa</taxon>
        <taxon>Ecdysozoa</taxon>
        <taxon>Arthropoda</taxon>
        <taxon>Hexapoda</taxon>
        <taxon>Insecta</taxon>
        <taxon>Pterygota</taxon>
        <taxon>Neoptera</taxon>
        <taxon>Endopterygota</taxon>
        <taxon>Hymenoptera</taxon>
        <taxon>Apocrita</taxon>
        <taxon>Ichneumonoidea</taxon>
        <taxon>Braconidae</taxon>
        <taxon>Braconinae</taxon>
        <taxon>Bracon</taxon>
    </lineage>
</organism>
<keyword evidence="1" id="KW-0472">Membrane</keyword>
<accession>A0A6V7HS58</accession>
<evidence type="ECO:0000256" key="1">
    <source>
        <dbReference type="SAM" id="Phobius"/>
    </source>
</evidence>
<reference evidence="2" key="1">
    <citation type="submission" date="2020-07" db="EMBL/GenBank/DDBJ databases">
        <authorList>
            <person name="Ferguson B K."/>
        </authorList>
    </citation>
    <scope>NUCLEOTIDE SEQUENCE</scope>
    <source>
        <strain evidence="2">L06</strain>
    </source>
</reference>
<feature type="transmembrane region" description="Helical" evidence="1">
    <location>
        <begin position="12"/>
        <end position="38"/>
    </location>
</feature>
<dbReference type="EMBL" id="CADCXW020000001">
    <property type="protein sequence ID" value="CAD1529422.1"/>
    <property type="molecule type" value="Genomic_DNA"/>
</dbReference>
<gene>
    <name evidence="2" type="ORF">BBRV_LOCUS4108</name>
</gene>